<dbReference type="PROSITE" id="PS50835">
    <property type="entry name" value="IG_LIKE"/>
    <property type="match status" value="1"/>
</dbReference>
<dbReference type="GO" id="GO:0050808">
    <property type="term" value="P:synapse organization"/>
    <property type="evidence" value="ECO:0007669"/>
    <property type="project" value="TreeGrafter"/>
</dbReference>
<dbReference type="SMART" id="SM00409">
    <property type="entry name" value="IG"/>
    <property type="match status" value="1"/>
</dbReference>
<keyword evidence="3" id="KW-1185">Reference proteome</keyword>
<dbReference type="GO" id="GO:0032589">
    <property type="term" value="C:neuron projection membrane"/>
    <property type="evidence" value="ECO:0007669"/>
    <property type="project" value="TreeGrafter"/>
</dbReference>
<dbReference type="PANTHER" id="PTHR23279:SF6">
    <property type="entry name" value="DEFECTIVE PROBOSCIS EXTENSION RESPONSE 7, ISOFORM F"/>
    <property type="match status" value="1"/>
</dbReference>
<dbReference type="InterPro" id="IPR007110">
    <property type="entry name" value="Ig-like_dom"/>
</dbReference>
<feature type="domain" description="Ig-like" evidence="1">
    <location>
        <begin position="65"/>
        <end position="146"/>
    </location>
</feature>
<dbReference type="Pfam" id="PF13927">
    <property type="entry name" value="Ig_3"/>
    <property type="match status" value="1"/>
</dbReference>
<evidence type="ECO:0000259" key="1">
    <source>
        <dbReference type="PROSITE" id="PS50835"/>
    </source>
</evidence>
<dbReference type="PANTHER" id="PTHR23279">
    <property type="entry name" value="DEFECTIVE PROBOSCIS EXTENSION RESPONSE DPR -RELATED"/>
    <property type="match status" value="1"/>
</dbReference>
<dbReference type="InterPro" id="IPR003598">
    <property type="entry name" value="Ig_sub2"/>
</dbReference>
<sequence length="187" mass="20294">MAEELHYGMRTIFGRVAKEQIVQHVREISEENVHSWVNNVRIFVGIVEIGAEAQAKIWGPDDVYVKTGSMISLTCSVNIHSHPAGSVSWYHGSTLVDFNSPRGGISLETEKTDAGTTSKLVITKAAPSDSGNYSCVPSNAQQISVWVHVLNGEHPAAMQHGEHGFGTTITSSIALTVLILATHYLTR</sequence>
<gene>
    <name evidence="2" type="ORF">AFUS01_LOCUS35223</name>
</gene>
<name>A0A8J2L2F5_9HEXA</name>
<accession>A0A8J2L2F5</accession>
<dbReference type="Proteomes" id="UP000708208">
    <property type="component" value="Unassembled WGS sequence"/>
</dbReference>
<proteinExistence type="predicted"/>
<dbReference type="AlphaFoldDB" id="A0A8J2L2F5"/>
<dbReference type="EMBL" id="CAJVCH010534968">
    <property type="protein sequence ID" value="CAG7825098.1"/>
    <property type="molecule type" value="Genomic_DNA"/>
</dbReference>
<protein>
    <recommendedName>
        <fullName evidence="1">Ig-like domain-containing protein</fullName>
    </recommendedName>
</protein>
<organism evidence="2 3">
    <name type="scientific">Allacma fusca</name>
    <dbReference type="NCBI Taxonomy" id="39272"/>
    <lineage>
        <taxon>Eukaryota</taxon>
        <taxon>Metazoa</taxon>
        <taxon>Ecdysozoa</taxon>
        <taxon>Arthropoda</taxon>
        <taxon>Hexapoda</taxon>
        <taxon>Collembola</taxon>
        <taxon>Symphypleona</taxon>
        <taxon>Sminthuridae</taxon>
        <taxon>Allacma</taxon>
    </lineage>
</organism>
<comment type="caution">
    <text evidence="2">The sequence shown here is derived from an EMBL/GenBank/DDBJ whole genome shotgun (WGS) entry which is preliminary data.</text>
</comment>
<dbReference type="OrthoDB" id="6377396at2759"/>
<dbReference type="InterPro" id="IPR003599">
    <property type="entry name" value="Ig_sub"/>
</dbReference>
<evidence type="ECO:0000313" key="3">
    <source>
        <dbReference type="Proteomes" id="UP000708208"/>
    </source>
</evidence>
<dbReference type="InterPro" id="IPR037448">
    <property type="entry name" value="Zig-8"/>
</dbReference>
<evidence type="ECO:0000313" key="2">
    <source>
        <dbReference type="EMBL" id="CAG7825098.1"/>
    </source>
</evidence>
<dbReference type="SMART" id="SM00408">
    <property type="entry name" value="IGc2"/>
    <property type="match status" value="1"/>
</dbReference>
<reference evidence="2" key="1">
    <citation type="submission" date="2021-06" db="EMBL/GenBank/DDBJ databases">
        <authorList>
            <person name="Hodson N. C."/>
            <person name="Mongue J. A."/>
            <person name="Jaron S. K."/>
        </authorList>
    </citation>
    <scope>NUCLEOTIDE SEQUENCE</scope>
</reference>